<evidence type="ECO:0000256" key="1">
    <source>
        <dbReference type="ARBA" id="ARBA00022729"/>
    </source>
</evidence>
<gene>
    <name evidence="2" type="ORF">DSTB1V02_LOCUS9175</name>
</gene>
<dbReference type="Proteomes" id="UP000677054">
    <property type="component" value="Unassembled WGS sequence"/>
</dbReference>
<dbReference type="SUPFAM" id="SSF63707">
    <property type="entry name" value="Ganglioside M2 (gm2) activator"/>
    <property type="match status" value="1"/>
</dbReference>
<name>A0A7R9A8G2_9CRUS</name>
<sequence length="87" mass="9552">MHTYDVCDLVTDYADIFCQLFPPGGCVCPIPQGTYASDSLPFELPDFGDIFATLLQGSYTGKMTFHTLADPNTIYGCLDLTFEIVKA</sequence>
<reference evidence="2" key="1">
    <citation type="submission" date="2020-11" db="EMBL/GenBank/DDBJ databases">
        <authorList>
            <person name="Tran Van P."/>
        </authorList>
    </citation>
    <scope>NUCLEOTIDE SEQUENCE</scope>
</reference>
<evidence type="ECO:0008006" key="4">
    <source>
        <dbReference type="Google" id="ProtNLM"/>
    </source>
</evidence>
<dbReference type="EMBL" id="CAJPEV010002260">
    <property type="protein sequence ID" value="CAG0896312.1"/>
    <property type="molecule type" value="Genomic_DNA"/>
</dbReference>
<evidence type="ECO:0000313" key="3">
    <source>
        <dbReference type="Proteomes" id="UP000677054"/>
    </source>
</evidence>
<accession>A0A7R9A8G2</accession>
<organism evidence="2">
    <name type="scientific">Darwinula stevensoni</name>
    <dbReference type="NCBI Taxonomy" id="69355"/>
    <lineage>
        <taxon>Eukaryota</taxon>
        <taxon>Metazoa</taxon>
        <taxon>Ecdysozoa</taxon>
        <taxon>Arthropoda</taxon>
        <taxon>Crustacea</taxon>
        <taxon>Oligostraca</taxon>
        <taxon>Ostracoda</taxon>
        <taxon>Podocopa</taxon>
        <taxon>Podocopida</taxon>
        <taxon>Darwinulocopina</taxon>
        <taxon>Darwinuloidea</taxon>
        <taxon>Darwinulidae</taxon>
        <taxon>Darwinula</taxon>
    </lineage>
</organism>
<keyword evidence="1" id="KW-0732">Signal</keyword>
<dbReference type="Gene3D" id="2.70.220.10">
    <property type="entry name" value="Ganglioside GM2 activator"/>
    <property type="match status" value="1"/>
</dbReference>
<dbReference type="EMBL" id="LR901777">
    <property type="protein sequence ID" value="CAD7249377.1"/>
    <property type="molecule type" value="Genomic_DNA"/>
</dbReference>
<dbReference type="OrthoDB" id="6380589at2759"/>
<proteinExistence type="predicted"/>
<dbReference type="AlphaFoldDB" id="A0A7R9A8G2"/>
<evidence type="ECO:0000313" key="2">
    <source>
        <dbReference type="EMBL" id="CAD7249377.1"/>
    </source>
</evidence>
<protein>
    <recommendedName>
        <fullName evidence="4">MD-2-related lipid-recognition domain-containing protein</fullName>
    </recommendedName>
</protein>
<dbReference type="InterPro" id="IPR036846">
    <property type="entry name" value="GM2-AP_sf"/>
</dbReference>
<keyword evidence="3" id="KW-1185">Reference proteome</keyword>